<dbReference type="KEGG" id="kak:Kalk_17335"/>
<keyword evidence="10" id="KW-0732">Signal</keyword>
<feature type="binding site" description="covalent" evidence="8">
    <location>
        <position position="56"/>
    </location>
    <ligand>
        <name>heme c</name>
        <dbReference type="ChEBI" id="CHEBI:61717"/>
    </ligand>
</feature>
<gene>
    <name evidence="12" type="ORF">Kalk_17335</name>
</gene>
<dbReference type="PANTHER" id="PTHR10266">
    <property type="entry name" value="CYTOCHROME C1"/>
    <property type="match status" value="1"/>
</dbReference>
<dbReference type="PRINTS" id="PR00603">
    <property type="entry name" value="CYTOCHROMEC1"/>
</dbReference>
<evidence type="ECO:0000256" key="8">
    <source>
        <dbReference type="PIRSR" id="PIRSR602326-1"/>
    </source>
</evidence>
<keyword evidence="5 9" id="KW-1133">Transmembrane helix</keyword>
<evidence type="ECO:0000256" key="2">
    <source>
        <dbReference type="ARBA" id="ARBA00022617"/>
    </source>
</evidence>
<dbReference type="SUPFAM" id="SSF46626">
    <property type="entry name" value="Cytochrome c"/>
    <property type="match status" value="1"/>
</dbReference>
<keyword evidence="2 8" id="KW-0349">Heme</keyword>
<feature type="chain" id="PRO_5014694571" evidence="10">
    <location>
        <begin position="20"/>
        <end position="219"/>
    </location>
</feature>
<protein>
    <submittedName>
        <fullName evidence="12">Cytochrome C</fullName>
    </submittedName>
</protein>
<dbReference type="PROSITE" id="PS51007">
    <property type="entry name" value="CYTC"/>
    <property type="match status" value="1"/>
</dbReference>
<dbReference type="GO" id="GO:0016020">
    <property type="term" value="C:membrane"/>
    <property type="evidence" value="ECO:0007669"/>
    <property type="project" value="UniProtKB-SubCell"/>
</dbReference>
<dbReference type="EMBL" id="CP022684">
    <property type="protein sequence ID" value="AUM14079.1"/>
    <property type="molecule type" value="Genomic_DNA"/>
</dbReference>
<evidence type="ECO:0000256" key="9">
    <source>
        <dbReference type="SAM" id="Phobius"/>
    </source>
</evidence>
<evidence type="ECO:0000313" key="12">
    <source>
        <dbReference type="EMBL" id="AUM14079.1"/>
    </source>
</evidence>
<dbReference type="InterPro" id="IPR002326">
    <property type="entry name" value="Cyt_c1"/>
</dbReference>
<comment type="subcellular location">
    <subcellularLocation>
        <location evidence="1">Membrane</location>
    </subcellularLocation>
</comment>
<feature type="binding site" description="covalent" evidence="8">
    <location>
        <position position="55"/>
    </location>
    <ligand>
        <name>heme c</name>
        <dbReference type="ChEBI" id="CHEBI:61717"/>
    </ligand>
</feature>
<feature type="domain" description="Cytochrome c" evidence="11">
    <location>
        <begin position="39"/>
        <end position="182"/>
    </location>
</feature>
<evidence type="ECO:0000256" key="1">
    <source>
        <dbReference type="ARBA" id="ARBA00004370"/>
    </source>
</evidence>
<comment type="cofactor">
    <cofactor evidence="8">
        <name>heme c</name>
        <dbReference type="ChEBI" id="CHEBI:61717"/>
    </cofactor>
    <text evidence="8">Binds 1 heme c group covalently per subunit.</text>
</comment>
<sequence length="219" mass="25034">MNKFISVLVLLCLPVLAQAAGGGHNEYLVHAPINMDDKVSLQRGAQIFVNNCMGCHSAQYMRYERVSTDLDIPAQIMKDNLMFTTDKIGETMLSAIPGDLAKKWFGTNPPDLTLVARIRGADWVYSYLTNFYPDDSRPWGVNNHIFPDVGMPHVLSNMEAELGEDKFEEAMADLTNYMVYMSEPVRAERERIGVYVLIFLVILFIPVYFLNREYWKDIH</sequence>
<evidence type="ECO:0000256" key="7">
    <source>
        <dbReference type="ARBA" id="ARBA00023136"/>
    </source>
</evidence>
<organism evidence="12 13">
    <name type="scientific">Ketobacter alkanivorans</name>
    <dbReference type="NCBI Taxonomy" id="1917421"/>
    <lineage>
        <taxon>Bacteria</taxon>
        <taxon>Pseudomonadati</taxon>
        <taxon>Pseudomonadota</taxon>
        <taxon>Gammaproteobacteria</taxon>
        <taxon>Pseudomonadales</taxon>
        <taxon>Ketobacteraceae</taxon>
        <taxon>Ketobacter</taxon>
    </lineage>
</organism>
<proteinExistence type="predicted"/>
<dbReference type="GO" id="GO:0009055">
    <property type="term" value="F:electron transfer activity"/>
    <property type="evidence" value="ECO:0007669"/>
    <property type="project" value="InterPro"/>
</dbReference>
<evidence type="ECO:0000256" key="6">
    <source>
        <dbReference type="ARBA" id="ARBA00023004"/>
    </source>
</evidence>
<evidence type="ECO:0000256" key="5">
    <source>
        <dbReference type="ARBA" id="ARBA00022989"/>
    </source>
</evidence>
<feature type="signal peptide" evidence="10">
    <location>
        <begin position="1"/>
        <end position="19"/>
    </location>
</feature>
<dbReference type="PANTHER" id="PTHR10266:SF3">
    <property type="entry name" value="CYTOCHROME C1, HEME PROTEIN, MITOCHONDRIAL"/>
    <property type="match status" value="1"/>
</dbReference>
<dbReference type="InterPro" id="IPR009056">
    <property type="entry name" value="Cyt_c-like_dom"/>
</dbReference>
<evidence type="ECO:0000259" key="11">
    <source>
        <dbReference type="PROSITE" id="PS51007"/>
    </source>
</evidence>
<dbReference type="Proteomes" id="UP000235116">
    <property type="component" value="Chromosome"/>
</dbReference>
<evidence type="ECO:0000313" key="13">
    <source>
        <dbReference type="Proteomes" id="UP000235116"/>
    </source>
</evidence>
<dbReference type="GO" id="GO:0046872">
    <property type="term" value="F:metal ion binding"/>
    <property type="evidence" value="ECO:0007669"/>
    <property type="project" value="UniProtKB-KW"/>
</dbReference>
<keyword evidence="3 9" id="KW-0812">Transmembrane</keyword>
<reference evidence="13" key="1">
    <citation type="submission" date="2017-08" db="EMBL/GenBank/DDBJ databases">
        <title>Direct submision.</title>
        <authorList>
            <person name="Kim S.-J."/>
            <person name="Rhee S.-K."/>
        </authorList>
    </citation>
    <scope>NUCLEOTIDE SEQUENCE [LARGE SCALE GENOMIC DNA]</scope>
    <source>
        <strain evidence="13">GI5</strain>
    </source>
</reference>
<dbReference type="Gene3D" id="1.10.760.10">
    <property type="entry name" value="Cytochrome c-like domain"/>
    <property type="match status" value="1"/>
</dbReference>
<feature type="transmembrane region" description="Helical" evidence="9">
    <location>
        <begin position="192"/>
        <end position="210"/>
    </location>
</feature>
<dbReference type="RefSeq" id="WP_101895454.1">
    <property type="nucleotide sequence ID" value="NZ_CP022684.1"/>
</dbReference>
<dbReference type="AlphaFoldDB" id="A0A2K9LNY1"/>
<dbReference type="InterPro" id="IPR036909">
    <property type="entry name" value="Cyt_c-like_dom_sf"/>
</dbReference>
<keyword evidence="4 8" id="KW-0479">Metal-binding</keyword>
<keyword evidence="7 9" id="KW-0472">Membrane</keyword>
<name>A0A2K9LNY1_9GAMM</name>
<dbReference type="Pfam" id="PF02167">
    <property type="entry name" value="Cytochrom_C1"/>
    <property type="match status" value="1"/>
</dbReference>
<dbReference type="GO" id="GO:0020037">
    <property type="term" value="F:heme binding"/>
    <property type="evidence" value="ECO:0007669"/>
    <property type="project" value="InterPro"/>
</dbReference>
<evidence type="ECO:0000256" key="4">
    <source>
        <dbReference type="ARBA" id="ARBA00022723"/>
    </source>
</evidence>
<feature type="binding site" description="covalent" evidence="8">
    <location>
        <position position="151"/>
    </location>
    <ligand>
        <name>heme c</name>
        <dbReference type="ChEBI" id="CHEBI:61717"/>
    </ligand>
</feature>
<accession>A0A2K9LNY1</accession>
<keyword evidence="13" id="KW-1185">Reference proteome</keyword>
<keyword evidence="6 8" id="KW-0408">Iron</keyword>
<dbReference type="OrthoDB" id="9798864at2"/>
<feature type="binding site" description="covalent" evidence="8">
    <location>
        <position position="52"/>
    </location>
    <ligand>
        <name>heme c</name>
        <dbReference type="ChEBI" id="CHEBI:61717"/>
    </ligand>
</feature>
<evidence type="ECO:0000256" key="3">
    <source>
        <dbReference type="ARBA" id="ARBA00022692"/>
    </source>
</evidence>
<evidence type="ECO:0000256" key="10">
    <source>
        <dbReference type="SAM" id="SignalP"/>
    </source>
</evidence>